<dbReference type="PANTHER" id="PTHR11654">
    <property type="entry name" value="OLIGOPEPTIDE TRANSPORTER-RELATED"/>
    <property type="match status" value="1"/>
</dbReference>
<evidence type="ECO:0000313" key="9">
    <source>
        <dbReference type="Proteomes" id="UP001152523"/>
    </source>
</evidence>
<accession>A0AAV0FLU1</accession>
<feature type="transmembrane region" description="Helical" evidence="7">
    <location>
        <begin position="122"/>
        <end position="146"/>
    </location>
</feature>
<comment type="similarity">
    <text evidence="6">Belongs to the major facilitator superfamily. Phosphate:H(+) symporter (TC 2.A.1.9) family.</text>
</comment>
<dbReference type="InterPro" id="IPR036259">
    <property type="entry name" value="MFS_trans_sf"/>
</dbReference>
<keyword evidence="5 7" id="KW-0472">Membrane</keyword>
<gene>
    <name evidence="8" type="ORF">CEPIT_LOCUS35250</name>
</gene>
<dbReference type="Proteomes" id="UP001152523">
    <property type="component" value="Unassembled WGS sequence"/>
</dbReference>
<evidence type="ECO:0000256" key="2">
    <source>
        <dbReference type="ARBA" id="ARBA00005982"/>
    </source>
</evidence>
<evidence type="ECO:0000256" key="3">
    <source>
        <dbReference type="ARBA" id="ARBA00022692"/>
    </source>
</evidence>
<evidence type="ECO:0000313" key="8">
    <source>
        <dbReference type="EMBL" id="CAH9136403.1"/>
    </source>
</evidence>
<proteinExistence type="inferred from homology"/>
<keyword evidence="3 7" id="KW-0812">Transmembrane</keyword>
<sequence length="343" mass="37432">MEKMGEEQKQLLLPKTHVSPKGGFKTLPFIIGSSALMCMVAAAMGANMIVYLMKEFHMEMASASNYIYIFSALSNTAPIIGAFMADSLGTLLIWLPTAIMQAKPRPCSESSDSCTPATTPQLILLCTALILTAVGCGGVTSSSLAFGADQLKHFQNNASKIESYFSWSYATGSFSAIVGSVGLVYLQENYGWRLGYGVLVALALFAVLTFFSGSVWYLRPNPTKNLVNGLFNVMVASYRNRHIKLFSGDTELQYHSKGSALSHPSDKLRFLNKACIIQDPERDLNADGTAVNPWKLCTVDQVEELKSLIKVIPIWITRIVMSLNICQGSFAVLQATSLDRHIG</sequence>
<protein>
    <submittedName>
        <fullName evidence="8">Uncharacterized protein</fullName>
    </submittedName>
</protein>
<comment type="subcellular location">
    <subcellularLocation>
        <location evidence="1">Membrane</location>
        <topology evidence="1">Multi-pass membrane protein</topology>
    </subcellularLocation>
</comment>
<keyword evidence="9" id="KW-1185">Reference proteome</keyword>
<dbReference type="GO" id="GO:0016020">
    <property type="term" value="C:membrane"/>
    <property type="evidence" value="ECO:0007669"/>
    <property type="project" value="UniProtKB-SubCell"/>
</dbReference>
<feature type="transmembrane region" description="Helical" evidence="7">
    <location>
        <begin position="65"/>
        <end position="85"/>
    </location>
</feature>
<comment type="similarity">
    <text evidence="2">Belongs to the major facilitator superfamily. Proton-dependent oligopeptide transporter (POT/PTR) (TC 2.A.17) family.</text>
</comment>
<comment type="caution">
    <text evidence="8">The sequence shown here is derived from an EMBL/GenBank/DDBJ whole genome shotgun (WGS) entry which is preliminary data.</text>
</comment>
<feature type="transmembrane region" description="Helical" evidence="7">
    <location>
        <begin position="198"/>
        <end position="218"/>
    </location>
</feature>
<feature type="transmembrane region" description="Helical" evidence="7">
    <location>
        <begin position="167"/>
        <end position="186"/>
    </location>
</feature>
<evidence type="ECO:0000256" key="7">
    <source>
        <dbReference type="SAM" id="Phobius"/>
    </source>
</evidence>
<feature type="non-terminal residue" evidence="8">
    <location>
        <position position="343"/>
    </location>
</feature>
<dbReference type="GO" id="GO:0022857">
    <property type="term" value="F:transmembrane transporter activity"/>
    <property type="evidence" value="ECO:0007669"/>
    <property type="project" value="InterPro"/>
</dbReference>
<reference evidence="8" key="1">
    <citation type="submission" date="2022-07" db="EMBL/GenBank/DDBJ databases">
        <authorList>
            <person name="Macas J."/>
            <person name="Novak P."/>
            <person name="Neumann P."/>
        </authorList>
    </citation>
    <scope>NUCLEOTIDE SEQUENCE</scope>
</reference>
<evidence type="ECO:0000256" key="5">
    <source>
        <dbReference type="ARBA" id="ARBA00023136"/>
    </source>
</evidence>
<evidence type="ECO:0000256" key="4">
    <source>
        <dbReference type="ARBA" id="ARBA00022989"/>
    </source>
</evidence>
<feature type="transmembrane region" description="Helical" evidence="7">
    <location>
        <begin position="29"/>
        <end position="53"/>
    </location>
</feature>
<evidence type="ECO:0000256" key="1">
    <source>
        <dbReference type="ARBA" id="ARBA00004141"/>
    </source>
</evidence>
<dbReference type="AlphaFoldDB" id="A0AAV0FLU1"/>
<dbReference type="SUPFAM" id="SSF103473">
    <property type="entry name" value="MFS general substrate transporter"/>
    <property type="match status" value="1"/>
</dbReference>
<organism evidence="8 9">
    <name type="scientific">Cuscuta epithymum</name>
    <dbReference type="NCBI Taxonomy" id="186058"/>
    <lineage>
        <taxon>Eukaryota</taxon>
        <taxon>Viridiplantae</taxon>
        <taxon>Streptophyta</taxon>
        <taxon>Embryophyta</taxon>
        <taxon>Tracheophyta</taxon>
        <taxon>Spermatophyta</taxon>
        <taxon>Magnoliopsida</taxon>
        <taxon>eudicotyledons</taxon>
        <taxon>Gunneridae</taxon>
        <taxon>Pentapetalae</taxon>
        <taxon>asterids</taxon>
        <taxon>lamiids</taxon>
        <taxon>Solanales</taxon>
        <taxon>Convolvulaceae</taxon>
        <taxon>Cuscuteae</taxon>
        <taxon>Cuscuta</taxon>
        <taxon>Cuscuta subgen. Cuscuta</taxon>
    </lineage>
</organism>
<dbReference type="Gene3D" id="1.20.1250.20">
    <property type="entry name" value="MFS general substrate transporter like domains"/>
    <property type="match status" value="1"/>
</dbReference>
<keyword evidence="4 7" id="KW-1133">Transmembrane helix</keyword>
<dbReference type="EMBL" id="CAMAPF010000995">
    <property type="protein sequence ID" value="CAH9136403.1"/>
    <property type="molecule type" value="Genomic_DNA"/>
</dbReference>
<dbReference type="InterPro" id="IPR000109">
    <property type="entry name" value="POT_fam"/>
</dbReference>
<evidence type="ECO:0000256" key="6">
    <source>
        <dbReference type="ARBA" id="ARBA00044504"/>
    </source>
</evidence>
<dbReference type="Pfam" id="PF00854">
    <property type="entry name" value="PTR2"/>
    <property type="match status" value="1"/>
</dbReference>
<name>A0AAV0FLU1_9ASTE</name>